<dbReference type="InterPro" id="IPR026302">
    <property type="entry name" value="NEDD4-bd_p2"/>
</dbReference>
<name>A0A383VZV0_TETOB</name>
<dbReference type="Proteomes" id="UP000256970">
    <property type="component" value="Unassembled WGS sequence"/>
</dbReference>
<dbReference type="InterPro" id="IPR027417">
    <property type="entry name" value="P-loop_NTPase"/>
</dbReference>
<evidence type="ECO:0000313" key="3">
    <source>
        <dbReference type="Proteomes" id="UP000256970"/>
    </source>
</evidence>
<reference evidence="2 3" key="1">
    <citation type="submission" date="2016-10" db="EMBL/GenBank/DDBJ databases">
        <authorList>
            <person name="Cai Z."/>
        </authorList>
    </citation>
    <scope>NUCLEOTIDE SEQUENCE [LARGE SCALE GENOMIC DNA]</scope>
</reference>
<feature type="compositionally biased region" description="Low complexity" evidence="1">
    <location>
        <begin position="90"/>
        <end position="99"/>
    </location>
</feature>
<dbReference type="STRING" id="3088.A0A383VZV0"/>
<sequence>MDCCDLTAANEAPVRNSSTDAAPSAVSNHSSKNLQNQPYKPLEQHWGAQTASALPVYQQQQPAAVQFPPYRPLSSASQWPSQTAPYQPLQAAGFQQPQQSAPPAPAAGNWQQQQWREGSPSSSQYHSSNGRGTGSPGGRYSNAQGSSSNGFGSNSSSNGWGRGPNSGRGPGYRSGSPGYNNGGGSSSWGGIRRGSPGRGYNSYNSYNNSRGPSPRPLAGNGGPPCWVRQGCWLLPRTGSRGSSAAAGTTAGTAAAAAVTDTSSESSSEKVVYIMRGLPGAGKSTRAAQLAEAAEQAELAAVLAGAAGCAAAAAAAAAAAIHSTDSYFVDAAGVYRFNAEQLGVNHQRNFDAFCSSLAAGVGTVILDNTNLQPWQFEKYVAAAWQRGYRVREEVVGEFTEAAAAVYAARNTHGVPHDKILIMLEQWRSQ</sequence>
<feature type="compositionally biased region" description="Low complexity" evidence="1">
    <location>
        <begin position="188"/>
        <end position="212"/>
    </location>
</feature>
<dbReference type="EMBL" id="FNXT01000989">
    <property type="protein sequence ID" value="SZX70460.1"/>
    <property type="molecule type" value="Genomic_DNA"/>
</dbReference>
<dbReference type="PANTHER" id="PTHR13308">
    <property type="entry name" value="NEDD4-BINDING PROTEIN 2-LIKE 1"/>
    <property type="match status" value="1"/>
</dbReference>
<dbReference type="SUPFAM" id="SSF52540">
    <property type="entry name" value="P-loop containing nucleoside triphosphate hydrolases"/>
    <property type="match status" value="1"/>
</dbReference>
<dbReference type="Gene3D" id="3.40.50.300">
    <property type="entry name" value="P-loop containing nucleotide triphosphate hydrolases"/>
    <property type="match status" value="1"/>
</dbReference>
<evidence type="ECO:0000313" key="2">
    <source>
        <dbReference type="EMBL" id="SZX70460.1"/>
    </source>
</evidence>
<accession>A0A383VZV0</accession>
<feature type="region of interest" description="Disordered" evidence="1">
    <location>
        <begin position="9"/>
        <end position="47"/>
    </location>
</feature>
<dbReference type="PANTHER" id="PTHR13308:SF40">
    <property type="entry name" value="NEDD4-BINDING PROTEIN 2-LIKE 1"/>
    <property type="match status" value="1"/>
</dbReference>
<keyword evidence="3" id="KW-1185">Reference proteome</keyword>
<feature type="compositionally biased region" description="Gly residues" evidence="1">
    <location>
        <begin position="160"/>
        <end position="172"/>
    </location>
</feature>
<organism evidence="2 3">
    <name type="scientific">Tetradesmus obliquus</name>
    <name type="common">Green alga</name>
    <name type="synonym">Acutodesmus obliquus</name>
    <dbReference type="NCBI Taxonomy" id="3088"/>
    <lineage>
        <taxon>Eukaryota</taxon>
        <taxon>Viridiplantae</taxon>
        <taxon>Chlorophyta</taxon>
        <taxon>core chlorophytes</taxon>
        <taxon>Chlorophyceae</taxon>
        <taxon>CS clade</taxon>
        <taxon>Sphaeropleales</taxon>
        <taxon>Scenedesmaceae</taxon>
        <taxon>Tetradesmus</taxon>
    </lineage>
</organism>
<dbReference type="AlphaFoldDB" id="A0A383VZV0"/>
<dbReference type="Pfam" id="PF13671">
    <property type="entry name" value="AAA_33"/>
    <property type="match status" value="1"/>
</dbReference>
<feature type="compositionally biased region" description="Polar residues" evidence="1">
    <location>
        <begin position="109"/>
        <end position="130"/>
    </location>
</feature>
<feature type="compositionally biased region" description="Low complexity" evidence="1">
    <location>
        <begin position="141"/>
        <end position="159"/>
    </location>
</feature>
<evidence type="ECO:0000256" key="1">
    <source>
        <dbReference type="SAM" id="MobiDB-lite"/>
    </source>
</evidence>
<feature type="compositionally biased region" description="Polar residues" evidence="1">
    <location>
        <begin position="15"/>
        <end position="38"/>
    </location>
</feature>
<gene>
    <name evidence="2" type="ORF">BQ4739_LOCUS10673</name>
</gene>
<proteinExistence type="predicted"/>
<feature type="region of interest" description="Disordered" evidence="1">
    <location>
        <begin position="90"/>
        <end position="221"/>
    </location>
</feature>
<protein>
    <submittedName>
        <fullName evidence="2">Uncharacterized protein</fullName>
    </submittedName>
</protein>